<gene>
    <name evidence="1" type="ORF">ABC969_13845</name>
</gene>
<dbReference type="EMBL" id="JBDIMF010000006">
    <property type="protein sequence ID" value="MEN2787498.1"/>
    <property type="molecule type" value="Genomic_DNA"/>
</dbReference>
<comment type="caution">
    <text evidence="1">The sequence shown here is derived from an EMBL/GenBank/DDBJ whole genome shotgun (WGS) entry which is preliminary data.</text>
</comment>
<keyword evidence="2" id="KW-1185">Reference proteome</keyword>
<organism evidence="1 2">
    <name type="scientific">Sphingomonas qilianensis</name>
    <dbReference type="NCBI Taxonomy" id="1736690"/>
    <lineage>
        <taxon>Bacteria</taxon>
        <taxon>Pseudomonadati</taxon>
        <taxon>Pseudomonadota</taxon>
        <taxon>Alphaproteobacteria</taxon>
        <taxon>Sphingomonadales</taxon>
        <taxon>Sphingomonadaceae</taxon>
        <taxon>Sphingomonas</taxon>
    </lineage>
</organism>
<evidence type="ECO:0000313" key="2">
    <source>
        <dbReference type="Proteomes" id="UP001404104"/>
    </source>
</evidence>
<reference evidence="1 2" key="1">
    <citation type="submission" date="2024-05" db="EMBL/GenBank/DDBJ databases">
        <authorList>
            <person name="Liu Q."/>
            <person name="Xin Y.-H."/>
        </authorList>
    </citation>
    <scope>NUCLEOTIDE SEQUENCE [LARGE SCALE GENOMIC DNA]</scope>
    <source>
        <strain evidence="1 2">CGMCC 1.15349</strain>
    </source>
</reference>
<accession>A0ABU9XVB0</accession>
<proteinExistence type="predicted"/>
<evidence type="ECO:0000313" key="1">
    <source>
        <dbReference type="EMBL" id="MEN2787498.1"/>
    </source>
</evidence>
<sequence>MSSRLSVLRRPWLVETPLHNGQILHTLRRNEFDARFPGWLDSVLANRPD</sequence>
<name>A0ABU9XVB0_9SPHN</name>
<protein>
    <submittedName>
        <fullName evidence="1">Uncharacterized protein</fullName>
    </submittedName>
</protein>
<dbReference type="RefSeq" id="WP_345865689.1">
    <property type="nucleotide sequence ID" value="NZ_JBDIMF010000006.1"/>
</dbReference>
<dbReference type="Proteomes" id="UP001404104">
    <property type="component" value="Unassembled WGS sequence"/>
</dbReference>